<keyword evidence="4 6" id="KW-1133">Transmembrane helix</keyword>
<dbReference type="OrthoDB" id="245989at2759"/>
<feature type="transmembrane region" description="Helical" evidence="6">
    <location>
        <begin position="482"/>
        <end position="501"/>
    </location>
</feature>
<keyword evidence="3 6" id="KW-0812">Transmembrane</keyword>
<dbReference type="PANTHER" id="PTHR45649:SF22">
    <property type="entry name" value="TRANSPORTER, PUTATIVE (EUROFUNG)-RELATED"/>
    <property type="match status" value="1"/>
</dbReference>
<evidence type="ECO:0000256" key="6">
    <source>
        <dbReference type="SAM" id="Phobius"/>
    </source>
</evidence>
<dbReference type="PROSITE" id="PS00218">
    <property type="entry name" value="AMINO_ACID_PERMEASE_1"/>
    <property type="match status" value="1"/>
</dbReference>
<dbReference type="InterPro" id="IPR002293">
    <property type="entry name" value="AA/rel_permease1"/>
</dbReference>
<feature type="transmembrane region" description="Helical" evidence="6">
    <location>
        <begin position="241"/>
        <end position="262"/>
    </location>
</feature>
<evidence type="ECO:0000256" key="3">
    <source>
        <dbReference type="ARBA" id="ARBA00022692"/>
    </source>
</evidence>
<evidence type="ECO:0000256" key="4">
    <source>
        <dbReference type="ARBA" id="ARBA00022989"/>
    </source>
</evidence>
<keyword evidence="8" id="KW-1185">Reference proteome</keyword>
<comment type="caution">
    <text evidence="7">The sequence shown here is derived from an EMBL/GenBank/DDBJ whole genome shotgun (WGS) entry which is preliminary data.</text>
</comment>
<feature type="transmembrane region" description="Helical" evidence="6">
    <location>
        <begin position="411"/>
        <end position="434"/>
    </location>
</feature>
<feature type="transmembrane region" description="Helical" evidence="6">
    <location>
        <begin position="283"/>
        <end position="308"/>
    </location>
</feature>
<reference evidence="8" key="1">
    <citation type="journal article" date="2017" name="Nat. Microbiol.">
        <title>Global analysis of biosynthetic gene clusters reveals vast potential of secondary metabolite production in Penicillium species.</title>
        <authorList>
            <person name="Nielsen J.C."/>
            <person name="Grijseels S."/>
            <person name="Prigent S."/>
            <person name="Ji B."/>
            <person name="Dainat J."/>
            <person name="Nielsen K.F."/>
            <person name="Frisvad J.C."/>
            <person name="Workman M."/>
            <person name="Nielsen J."/>
        </authorList>
    </citation>
    <scope>NUCLEOTIDE SEQUENCE [LARGE SCALE GENOMIC DNA]</scope>
    <source>
        <strain evidence="8">IBT 24891</strain>
    </source>
</reference>
<protein>
    <recommendedName>
        <fullName evidence="9">Amino acid permease/ SLC12A domain-containing protein</fullName>
    </recommendedName>
</protein>
<evidence type="ECO:0000313" key="8">
    <source>
        <dbReference type="Proteomes" id="UP000191285"/>
    </source>
</evidence>
<dbReference type="PIRSF" id="PIRSF006060">
    <property type="entry name" value="AA_transporter"/>
    <property type="match status" value="1"/>
</dbReference>
<feature type="transmembrane region" description="Helical" evidence="6">
    <location>
        <begin position="38"/>
        <end position="57"/>
    </location>
</feature>
<feature type="transmembrane region" description="Helical" evidence="6">
    <location>
        <begin position="168"/>
        <end position="186"/>
    </location>
</feature>
<evidence type="ECO:0000313" key="7">
    <source>
        <dbReference type="EMBL" id="OQE27307.1"/>
    </source>
</evidence>
<dbReference type="Proteomes" id="UP000191285">
    <property type="component" value="Unassembled WGS sequence"/>
</dbReference>
<dbReference type="GO" id="GO:0022857">
    <property type="term" value="F:transmembrane transporter activity"/>
    <property type="evidence" value="ECO:0007669"/>
    <property type="project" value="InterPro"/>
</dbReference>
<evidence type="ECO:0000256" key="1">
    <source>
        <dbReference type="ARBA" id="ARBA00004141"/>
    </source>
</evidence>
<evidence type="ECO:0008006" key="9">
    <source>
        <dbReference type="Google" id="ProtNLM"/>
    </source>
</evidence>
<feature type="transmembrane region" description="Helical" evidence="6">
    <location>
        <begin position="387"/>
        <end position="405"/>
    </location>
</feature>
<evidence type="ECO:0000256" key="2">
    <source>
        <dbReference type="ARBA" id="ARBA00022448"/>
    </source>
</evidence>
<dbReference type="Pfam" id="PF13520">
    <property type="entry name" value="AA_permease_2"/>
    <property type="match status" value="1"/>
</dbReference>
<dbReference type="GO" id="GO:0006865">
    <property type="term" value="P:amino acid transport"/>
    <property type="evidence" value="ECO:0007669"/>
    <property type="project" value="InterPro"/>
</dbReference>
<sequence length="536" mass="58814">MDTEAGPPLKPCDSIDQAVLDAHDLAALGHDQVLSRKFNLGSMLALGFCVLGTWGTFAQDLATGLESGGPVGIIWGLLLVTLCNICVALSLGELCSSMPTALGQAYWTYRLWNTPTGRFASYMCAWINTFGWWTLTASAAAFMTNFLLATKVMFDNSWAGASEGWVQFLLYVAVTIMLILVNLISCRSDRTLPIFNNIIGIWFAGLFVLMSIVLVVCVATRDNLEFRPARFVFGGWINQTGWSDGVTWFIGLVQAAYGLTAFDSVIHLAEEIPAPRKNVPKTIYLSVISGAITGLIFMIICMFCIQDLDRVLDSPSGLPFMELITSTVGLQGGIVLMVLFIANGLGQAVSIMTTSSRLTWGFARDGGLPWSQYFTHVDTTWKMPVRALWLQGLLIALVGVLYLGVNTVLQAILSVSTIALTISYCIPILSLLLVGRHKLPPGEFRLGRFGPTINWISVIYCMITTVFFFFPDSPAPSPSDMNYAIAVFGVMLVIALGFWIFKGHKSYLKSEDALNAIIHARQEEEMVESTYEEKKS</sequence>
<name>A0A1V6TLU5_9EURO</name>
<evidence type="ECO:0000256" key="5">
    <source>
        <dbReference type="ARBA" id="ARBA00023136"/>
    </source>
</evidence>
<feature type="transmembrane region" description="Helical" evidence="6">
    <location>
        <begin position="328"/>
        <end position="349"/>
    </location>
</feature>
<feature type="transmembrane region" description="Helical" evidence="6">
    <location>
        <begin position="446"/>
        <end position="470"/>
    </location>
</feature>
<dbReference type="GO" id="GO:0016020">
    <property type="term" value="C:membrane"/>
    <property type="evidence" value="ECO:0007669"/>
    <property type="project" value="UniProtKB-SubCell"/>
</dbReference>
<dbReference type="PANTHER" id="PTHR45649">
    <property type="entry name" value="AMINO-ACID PERMEASE BAT1"/>
    <property type="match status" value="1"/>
</dbReference>
<dbReference type="EMBL" id="MLKD01000004">
    <property type="protein sequence ID" value="OQE27307.1"/>
    <property type="molecule type" value="Genomic_DNA"/>
</dbReference>
<feature type="transmembrane region" description="Helical" evidence="6">
    <location>
        <begin position="69"/>
        <end position="91"/>
    </location>
</feature>
<dbReference type="InterPro" id="IPR004840">
    <property type="entry name" value="Amino_acid_permease_CS"/>
</dbReference>
<keyword evidence="5 6" id="KW-0472">Membrane</keyword>
<comment type="subcellular location">
    <subcellularLocation>
        <location evidence="1">Membrane</location>
        <topology evidence="1">Multi-pass membrane protein</topology>
    </subcellularLocation>
</comment>
<organism evidence="7 8">
    <name type="scientific">Penicillium steckii</name>
    <dbReference type="NCBI Taxonomy" id="303698"/>
    <lineage>
        <taxon>Eukaryota</taxon>
        <taxon>Fungi</taxon>
        <taxon>Dikarya</taxon>
        <taxon>Ascomycota</taxon>
        <taxon>Pezizomycotina</taxon>
        <taxon>Eurotiomycetes</taxon>
        <taxon>Eurotiomycetidae</taxon>
        <taxon>Eurotiales</taxon>
        <taxon>Aspergillaceae</taxon>
        <taxon>Penicillium</taxon>
    </lineage>
</organism>
<feature type="transmembrane region" description="Helical" evidence="6">
    <location>
        <begin position="198"/>
        <end position="221"/>
    </location>
</feature>
<dbReference type="Gene3D" id="1.20.1740.10">
    <property type="entry name" value="Amino acid/polyamine transporter I"/>
    <property type="match status" value="1"/>
</dbReference>
<keyword evidence="2" id="KW-0813">Transport</keyword>
<feature type="transmembrane region" description="Helical" evidence="6">
    <location>
        <begin position="125"/>
        <end position="148"/>
    </location>
</feature>
<accession>A0A1V6TLU5</accession>
<gene>
    <name evidence="7" type="ORF">PENSTE_c004G02756</name>
</gene>
<proteinExistence type="predicted"/>
<dbReference type="AlphaFoldDB" id="A0A1V6TLU5"/>